<reference evidence="1" key="1">
    <citation type="journal article" date="2020" name="Stud. Mycol.">
        <title>101 Dothideomycetes genomes: a test case for predicting lifestyles and emergence of pathogens.</title>
        <authorList>
            <person name="Haridas S."/>
            <person name="Albert R."/>
            <person name="Binder M."/>
            <person name="Bloem J."/>
            <person name="Labutti K."/>
            <person name="Salamov A."/>
            <person name="Andreopoulos B."/>
            <person name="Baker S."/>
            <person name="Barry K."/>
            <person name="Bills G."/>
            <person name="Bluhm B."/>
            <person name="Cannon C."/>
            <person name="Castanera R."/>
            <person name="Culley D."/>
            <person name="Daum C."/>
            <person name="Ezra D."/>
            <person name="Gonzalez J."/>
            <person name="Henrissat B."/>
            <person name="Kuo A."/>
            <person name="Liang C."/>
            <person name="Lipzen A."/>
            <person name="Lutzoni F."/>
            <person name="Magnuson J."/>
            <person name="Mondo S."/>
            <person name="Nolan M."/>
            <person name="Ohm R."/>
            <person name="Pangilinan J."/>
            <person name="Park H.-J."/>
            <person name="Ramirez L."/>
            <person name="Alfaro M."/>
            <person name="Sun H."/>
            <person name="Tritt A."/>
            <person name="Yoshinaga Y."/>
            <person name="Zwiers L.-H."/>
            <person name="Turgeon B."/>
            <person name="Goodwin S."/>
            <person name="Spatafora J."/>
            <person name="Crous P."/>
            <person name="Grigoriev I."/>
        </authorList>
    </citation>
    <scope>NUCLEOTIDE SEQUENCE</scope>
    <source>
        <strain evidence="1">CBS 207.26</strain>
    </source>
</reference>
<keyword evidence="2" id="KW-1185">Reference proteome</keyword>
<evidence type="ECO:0000313" key="2">
    <source>
        <dbReference type="Proteomes" id="UP000800200"/>
    </source>
</evidence>
<organism evidence="1 2">
    <name type="scientific">Zopfia rhizophila CBS 207.26</name>
    <dbReference type="NCBI Taxonomy" id="1314779"/>
    <lineage>
        <taxon>Eukaryota</taxon>
        <taxon>Fungi</taxon>
        <taxon>Dikarya</taxon>
        <taxon>Ascomycota</taxon>
        <taxon>Pezizomycotina</taxon>
        <taxon>Dothideomycetes</taxon>
        <taxon>Dothideomycetes incertae sedis</taxon>
        <taxon>Zopfiaceae</taxon>
        <taxon>Zopfia</taxon>
    </lineage>
</organism>
<evidence type="ECO:0000313" key="1">
    <source>
        <dbReference type="EMBL" id="KAF2190960.1"/>
    </source>
</evidence>
<gene>
    <name evidence="1" type="ORF">K469DRAFT_360730</name>
</gene>
<protein>
    <submittedName>
        <fullName evidence="1">Uncharacterized protein</fullName>
    </submittedName>
</protein>
<accession>A0A6A6ELH6</accession>
<name>A0A6A6ELH6_9PEZI</name>
<dbReference type="EMBL" id="ML994617">
    <property type="protein sequence ID" value="KAF2190960.1"/>
    <property type="molecule type" value="Genomic_DNA"/>
</dbReference>
<sequence length="91" mass="10380">MRQFRTRHVFGLFHPAFLKFHVSGMVSFLHFCCCREHGLPKPRQSHLCFHAYSAGLGHKDVRIAPAIVTVQLISDCTKGGRVIHKLFSIYS</sequence>
<dbReference type="Proteomes" id="UP000800200">
    <property type="component" value="Unassembled WGS sequence"/>
</dbReference>
<proteinExistence type="predicted"/>
<dbReference type="AlphaFoldDB" id="A0A6A6ELH6"/>